<proteinExistence type="predicted"/>
<evidence type="ECO:0000259" key="2">
    <source>
        <dbReference type="Pfam" id="PF14317"/>
    </source>
</evidence>
<reference evidence="3" key="1">
    <citation type="submission" date="2018-06" db="EMBL/GenBank/DDBJ databases">
        <authorList>
            <person name="Zhirakovskaya E."/>
        </authorList>
    </citation>
    <scope>NUCLEOTIDE SEQUENCE</scope>
</reference>
<protein>
    <recommendedName>
        <fullName evidence="2">YcxB-like C-terminal domain-containing protein</fullName>
    </recommendedName>
</protein>
<keyword evidence="1" id="KW-0812">Transmembrane</keyword>
<gene>
    <name evidence="3" type="ORF">MNBD_CHLOROFLEXI01-2583</name>
</gene>
<evidence type="ECO:0000313" key="3">
    <source>
        <dbReference type="EMBL" id="VAW32723.1"/>
    </source>
</evidence>
<dbReference type="Pfam" id="PF14317">
    <property type="entry name" value="YcxB"/>
    <property type="match status" value="1"/>
</dbReference>
<keyword evidence="1" id="KW-1133">Transmembrane helix</keyword>
<feature type="transmembrane region" description="Helical" evidence="1">
    <location>
        <begin position="54"/>
        <end position="84"/>
    </location>
</feature>
<sequence length="173" mass="19860">MKITTNYSRLDHLFMQIYLFPRSKTVWLLTISLWASLIYLALSGQGLFSDEICVFCILFSIFVISVLAAIATSLFLIAIAVLGFSISILANSLIPGMFGEHEFELKDDGLFETTDVNETLTKWKGLRSVGRYKKYIIVRAGIGFYPLPRKHFDSQEQYDEFGEQLYTHWKAHK</sequence>
<feature type="domain" description="YcxB-like C-terminal" evidence="2">
    <location>
        <begin position="106"/>
        <end position="164"/>
    </location>
</feature>
<dbReference type="InterPro" id="IPR025588">
    <property type="entry name" value="YcxB-like_C"/>
</dbReference>
<feature type="transmembrane region" description="Helical" evidence="1">
    <location>
        <begin position="25"/>
        <end position="42"/>
    </location>
</feature>
<name>A0A3B0UX29_9ZZZZ</name>
<evidence type="ECO:0000256" key="1">
    <source>
        <dbReference type="SAM" id="Phobius"/>
    </source>
</evidence>
<organism evidence="3">
    <name type="scientific">hydrothermal vent metagenome</name>
    <dbReference type="NCBI Taxonomy" id="652676"/>
    <lineage>
        <taxon>unclassified sequences</taxon>
        <taxon>metagenomes</taxon>
        <taxon>ecological metagenomes</taxon>
    </lineage>
</organism>
<accession>A0A3B0UX29</accession>
<dbReference type="AlphaFoldDB" id="A0A3B0UX29"/>
<dbReference type="EMBL" id="UOEU01000382">
    <property type="protein sequence ID" value="VAW32723.1"/>
    <property type="molecule type" value="Genomic_DNA"/>
</dbReference>
<keyword evidence="1" id="KW-0472">Membrane</keyword>